<dbReference type="EMBL" id="LT607410">
    <property type="protein sequence ID" value="SCF09620.1"/>
    <property type="molecule type" value="Genomic_DNA"/>
</dbReference>
<evidence type="ECO:0000313" key="1">
    <source>
        <dbReference type="EMBL" id="SCF09620.1"/>
    </source>
</evidence>
<protein>
    <submittedName>
        <fullName evidence="1">Putative membrane protein</fullName>
    </submittedName>
</protein>
<proteinExistence type="predicted"/>
<dbReference type="AlphaFoldDB" id="A0A1C4XM81"/>
<name>A0A1C4XM81_9ACTN</name>
<reference evidence="1 2" key="1">
    <citation type="submission" date="2016-06" db="EMBL/GenBank/DDBJ databases">
        <authorList>
            <person name="Kjaerup R.B."/>
            <person name="Dalgaard T.S."/>
            <person name="Juul-Madsen H.R."/>
        </authorList>
    </citation>
    <scope>NUCLEOTIDE SEQUENCE [LARGE SCALE GENOMIC DNA]</scope>
    <source>
        <strain evidence="1 2">DSM 43821</strain>
    </source>
</reference>
<dbReference type="Proteomes" id="UP000198228">
    <property type="component" value="Chromosome I"/>
</dbReference>
<sequence length="80" mass="8984">MSGRGTVMHGNGWVWPMGGMMMIGWLFLALLVIGAVLLATSYGRRPAPDVHDSARRILAERYARGELDTGEYHRRLDTLR</sequence>
<evidence type="ECO:0000313" key="2">
    <source>
        <dbReference type="Proteomes" id="UP000198228"/>
    </source>
</evidence>
<accession>A0A1C4XM81</accession>
<gene>
    <name evidence="1" type="ORF">GA0074696_2702</name>
</gene>
<organism evidence="1 2">
    <name type="scientific">Micromonospora purpureochromogenes</name>
    <dbReference type="NCBI Taxonomy" id="47872"/>
    <lineage>
        <taxon>Bacteria</taxon>
        <taxon>Bacillati</taxon>
        <taxon>Actinomycetota</taxon>
        <taxon>Actinomycetes</taxon>
        <taxon>Micromonosporales</taxon>
        <taxon>Micromonosporaceae</taxon>
        <taxon>Micromonospora</taxon>
    </lineage>
</organism>